<name>A0A9P7FWX9_9AGAR</name>
<evidence type="ECO:0008006" key="4">
    <source>
        <dbReference type="Google" id="ProtNLM"/>
    </source>
</evidence>
<dbReference type="EMBL" id="JABCKI010005753">
    <property type="protein sequence ID" value="KAG5638614.1"/>
    <property type="molecule type" value="Genomic_DNA"/>
</dbReference>
<dbReference type="Gene3D" id="2.60.120.260">
    <property type="entry name" value="Galactose-binding domain-like"/>
    <property type="match status" value="2"/>
</dbReference>
<evidence type="ECO:0000256" key="1">
    <source>
        <dbReference type="SAM" id="Phobius"/>
    </source>
</evidence>
<keyword evidence="1" id="KW-1133">Transmembrane helix</keyword>
<protein>
    <recommendedName>
        <fullName evidence="4">Transmembrane protein</fullName>
    </recommendedName>
</protein>
<dbReference type="AlphaFoldDB" id="A0A9P7FWX9"/>
<reference evidence="2" key="1">
    <citation type="submission" date="2021-02" db="EMBL/GenBank/DDBJ databases">
        <authorList>
            <person name="Nieuwenhuis M."/>
            <person name="Van De Peppel L.J.J."/>
        </authorList>
    </citation>
    <scope>NUCLEOTIDE SEQUENCE</scope>
    <source>
        <strain evidence="2">D49</strain>
    </source>
</reference>
<dbReference type="Proteomes" id="UP000717328">
    <property type="component" value="Unassembled WGS sequence"/>
</dbReference>
<accession>A0A9P7FWX9</accession>
<feature type="transmembrane region" description="Helical" evidence="1">
    <location>
        <begin position="310"/>
        <end position="331"/>
    </location>
</feature>
<keyword evidence="1" id="KW-0472">Membrane</keyword>
<dbReference type="OrthoDB" id="3052647at2759"/>
<evidence type="ECO:0000313" key="3">
    <source>
        <dbReference type="Proteomes" id="UP000717328"/>
    </source>
</evidence>
<reference evidence="2" key="2">
    <citation type="submission" date="2021-10" db="EMBL/GenBank/DDBJ databases">
        <title>Phylogenomics reveals ancestral predisposition of the termite-cultivated fungus Termitomyces towards a domesticated lifestyle.</title>
        <authorList>
            <person name="Auxier B."/>
            <person name="Grum-Grzhimaylo A."/>
            <person name="Cardenas M.E."/>
            <person name="Lodge J.D."/>
            <person name="Laessoe T."/>
            <person name="Pedersen O."/>
            <person name="Smith M.E."/>
            <person name="Kuyper T.W."/>
            <person name="Franco-Molano E.A."/>
            <person name="Baroni T.J."/>
            <person name="Aanen D.K."/>
        </authorList>
    </citation>
    <scope>NUCLEOTIDE SEQUENCE</scope>
    <source>
        <strain evidence="2">D49</strain>
    </source>
</reference>
<comment type="caution">
    <text evidence="2">The sequence shown here is derived from an EMBL/GenBank/DDBJ whole genome shotgun (WGS) entry which is preliminary data.</text>
</comment>
<organism evidence="2 3">
    <name type="scientific">Sphagnurus paluster</name>
    <dbReference type="NCBI Taxonomy" id="117069"/>
    <lineage>
        <taxon>Eukaryota</taxon>
        <taxon>Fungi</taxon>
        <taxon>Dikarya</taxon>
        <taxon>Basidiomycota</taxon>
        <taxon>Agaricomycotina</taxon>
        <taxon>Agaricomycetes</taxon>
        <taxon>Agaricomycetidae</taxon>
        <taxon>Agaricales</taxon>
        <taxon>Tricholomatineae</taxon>
        <taxon>Lyophyllaceae</taxon>
        <taxon>Sphagnurus</taxon>
    </lineage>
</organism>
<gene>
    <name evidence="2" type="ORF">H0H81_011504</name>
</gene>
<evidence type="ECO:0000313" key="2">
    <source>
        <dbReference type="EMBL" id="KAG5638614.1"/>
    </source>
</evidence>
<dbReference type="CDD" id="cd12087">
    <property type="entry name" value="TM_EGFR-like"/>
    <property type="match status" value="1"/>
</dbReference>
<keyword evidence="3" id="KW-1185">Reference proteome</keyword>
<sequence length="472" mass="50700">MASPRQVVIDDTDSRIIYSGQGWFQDQGSEDNVGNFGPTYLRTSHGTKANGSASFAFKGTSISVVGTTNLVQIDNGTRWDPSWECFVDQISIGATAPFPYAENNWYLCQQNTLNDGPHEITINVTTAGNTFWLDYLLFTPSPTLSYNENVLLVQNNDPAIIYDSNWGALGGGANMTTVNGAEAKFNFVGSSISLKALEALANFFVTWVGFIPTELPHGAASGSYSVDGGDPVTFQLNGLSPTATVTIYNQAFFTTPNLTPGPHSLLVTYLGASSPATPLTLDYLYVTNTSTSNNEPSDHNRVSKTPIGPIVGGVVGAIALLAILAFIFGWARRRRQYIQTTGPGFMDVRTDQGPDEVTPFMSMHPSSPPHSYAHTALPHITVPAFPGSLDFSDSANARTPNNPIRESSGMSGDGAGTVAQTHVARKGMVPQTQPIVTPVLHHDSGIRLPGIRIPHHQEDRIVQDIPPLYTAT</sequence>
<proteinExistence type="predicted"/>
<keyword evidence="1" id="KW-0812">Transmembrane</keyword>